<evidence type="ECO:0000256" key="5">
    <source>
        <dbReference type="ARBA" id="ARBA00023089"/>
    </source>
</evidence>
<evidence type="ECO:0000259" key="9">
    <source>
        <dbReference type="PROSITE" id="PS50812"/>
    </source>
</evidence>
<feature type="compositionally biased region" description="Pro residues" evidence="8">
    <location>
        <begin position="1288"/>
        <end position="1297"/>
    </location>
</feature>
<evidence type="ECO:0000259" key="10">
    <source>
        <dbReference type="PROSITE" id="PS51391"/>
    </source>
</evidence>
<feature type="compositionally biased region" description="Acidic residues" evidence="8">
    <location>
        <begin position="1173"/>
        <end position="1182"/>
    </location>
</feature>
<evidence type="ECO:0008006" key="13">
    <source>
        <dbReference type="Google" id="ProtNLM"/>
    </source>
</evidence>
<comment type="subcellular location">
    <subcellularLocation>
        <location evidence="1">Nucleus</location>
    </subcellularLocation>
</comment>
<name>A0A835DFX9_TETSI</name>
<proteinExistence type="predicted"/>
<dbReference type="Pfam" id="PF04818">
    <property type="entry name" value="CID"/>
    <property type="match status" value="1"/>
</dbReference>
<feature type="compositionally biased region" description="Low complexity" evidence="8">
    <location>
        <begin position="1298"/>
        <end position="1327"/>
    </location>
</feature>
<dbReference type="PANTHER" id="PTHR12550">
    <property type="entry name" value="HEPATOMA-DERIVED GROWTH FACTOR-RELATED"/>
    <property type="match status" value="1"/>
</dbReference>
<dbReference type="InterPro" id="IPR000313">
    <property type="entry name" value="PWWP_dom"/>
</dbReference>
<dbReference type="PROSITE" id="PS50812">
    <property type="entry name" value="PWWP"/>
    <property type="match status" value="1"/>
</dbReference>
<dbReference type="Gene3D" id="2.30.30.140">
    <property type="match status" value="1"/>
</dbReference>
<evidence type="ECO:0000256" key="6">
    <source>
        <dbReference type="ARBA" id="ARBA00023163"/>
    </source>
</evidence>
<dbReference type="GO" id="GO:0006397">
    <property type="term" value="P:mRNA processing"/>
    <property type="evidence" value="ECO:0007669"/>
    <property type="project" value="UniProtKB-KW"/>
</dbReference>
<dbReference type="Pfam" id="PF00855">
    <property type="entry name" value="PWWP"/>
    <property type="match status" value="1"/>
</dbReference>
<dbReference type="Gene3D" id="1.25.40.90">
    <property type="match status" value="1"/>
</dbReference>
<keyword evidence="2" id="KW-0217">Developmental protein</keyword>
<feature type="compositionally biased region" description="Polar residues" evidence="8">
    <location>
        <begin position="1515"/>
        <end position="1528"/>
    </location>
</feature>
<evidence type="ECO:0000313" key="12">
    <source>
        <dbReference type="Proteomes" id="UP000655225"/>
    </source>
</evidence>
<feature type="compositionally biased region" description="Basic and acidic residues" evidence="8">
    <location>
        <begin position="1132"/>
        <end position="1142"/>
    </location>
</feature>
<feature type="domain" description="PWWP" evidence="9">
    <location>
        <begin position="20"/>
        <end position="77"/>
    </location>
</feature>
<reference evidence="11 12" key="1">
    <citation type="submission" date="2020-04" db="EMBL/GenBank/DDBJ databases">
        <title>Plant Genome Project.</title>
        <authorList>
            <person name="Zhang R.-G."/>
        </authorList>
    </citation>
    <scope>NUCLEOTIDE SEQUENCE [LARGE SCALE GENOMIC DNA]</scope>
    <source>
        <strain evidence="11">YNK0</strain>
        <tissue evidence="11">Leaf</tissue>
    </source>
</reference>
<dbReference type="InterPro" id="IPR006569">
    <property type="entry name" value="CID_dom"/>
</dbReference>
<keyword evidence="6" id="KW-0804">Transcription</keyword>
<feature type="compositionally biased region" description="Polar residues" evidence="8">
    <location>
        <begin position="1475"/>
        <end position="1484"/>
    </location>
</feature>
<dbReference type="OMA" id="GSMQQDQ"/>
<accession>A0A835DFX9</accession>
<dbReference type="SMART" id="SM00293">
    <property type="entry name" value="PWWP"/>
    <property type="match status" value="1"/>
</dbReference>
<feature type="region of interest" description="Disordered" evidence="8">
    <location>
        <begin position="1222"/>
        <end position="1336"/>
    </location>
</feature>
<evidence type="ECO:0000256" key="3">
    <source>
        <dbReference type="ARBA" id="ARBA00022664"/>
    </source>
</evidence>
<protein>
    <recommendedName>
        <fullName evidence="13">ENHANCER OF AG-4 protein 2</fullName>
    </recommendedName>
</protein>
<keyword evidence="5" id="KW-0287">Flowering</keyword>
<feature type="compositionally biased region" description="Basic and acidic residues" evidence="8">
    <location>
        <begin position="226"/>
        <end position="238"/>
    </location>
</feature>
<feature type="compositionally biased region" description="Polar residues" evidence="8">
    <location>
        <begin position="359"/>
        <end position="369"/>
    </location>
</feature>
<feature type="region of interest" description="Disordered" evidence="8">
    <location>
        <begin position="1132"/>
        <end position="1195"/>
    </location>
</feature>
<feature type="compositionally biased region" description="Pro residues" evidence="8">
    <location>
        <begin position="1223"/>
        <end position="1279"/>
    </location>
</feature>
<dbReference type="FunFam" id="1.25.40.90:FF:000037">
    <property type="entry name" value="Enhancer of ag-4 2"/>
    <property type="match status" value="1"/>
</dbReference>
<feature type="region of interest" description="Disordered" evidence="8">
    <location>
        <begin position="169"/>
        <end position="191"/>
    </location>
</feature>
<evidence type="ECO:0000256" key="8">
    <source>
        <dbReference type="SAM" id="MobiDB-lite"/>
    </source>
</evidence>
<comment type="caution">
    <text evidence="11">The sequence shown here is derived from an EMBL/GenBank/DDBJ whole genome shotgun (WGS) entry which is preliminary data.</text>
</comment>
<dbReference type="InterPro" id="IPR008942">
    <property type="entry name" value="ENTH_VHS"/>
</dbReference>
<feature type="domain" description="CID" evidence="10">
    <location>
        <begin position="934"/>
        <end position="1075"/>
    </location>
</feature>
<dbReference type="GO" id="GO:0009908">
    <property type="term" value="P:flower development"/>
    <property type="evidence" value="ECO:0007669"/>
    <property type="project" value="UniProtKB-KW"/>
</dbReference>
<evidence type="ECO:0000256" key="4">
    <source>
        <dbReference type="ARBA" id="ARBA00023015"/>
    </source>
</evidence>
<dbReference type="PANTHER" id="PTHR12550:SF70">
    <property type="entry name" value="JIL-1 ANCHORING AND STABILIZING PROTEIN, ISOFORM A"/>
    <property type="match status" value="1"/>
</dbReference>
<feature type="compositionally biased region" description="Basic and acidic residues" evidence="8">
    <location>
        <begin position="406"/>
        <end position="424"/>
    </location>
</feature>
<feature type="region of interest" description="Disordered" evidence="8">
    <location>
        <begin position="406"/>
        <end position="485"/>
    </location>
</feature>
<dbReference type="EMBL" id="JABCRI010000010">
    <property type="protein sequence ID" value="KAF8398719.1"/>
    <property type="molecule type" value="Genomic_DNA"/>
</dbReference>
<keyword evidence="12" id="KW-1185">Reference proteome</keyword>
<dbReference type="OrthoDB" id="62853at2759"/>
<keyword evidence="3" id="KW-0507">mRNA processing</keyword>
<dbReference type="PROSITE" id="PS51391">
    <property type="entry name" value="CID"/>
    <property type="match status" value="1"/>
</dbReference>
<feature type="region of interest" description="Disordered" evidence="8">
    <location>
        <begin position="205"/>
        <end position="280"/>
    </location>
</feature>
<dbReference type="SUPFAM" id="SSF63748">
    <property type="entry name" value="Tudor/PWWP/MBT"/>
    <property type="match status" value="1"/>
</dbReference>
<dbReference type="SMART" id="SM00582">
    <property type="entry name" value="RPR"/>
    <property type="match status" value="1"/>
</dbReference>
<feature type="compositionally biased region" description="Polar residues" evidence="8">
    <location>
        <begin position="254"/>
        <end position="264"/>
    </location>
</feature>
<dbReference type="CDD" id="cd20147">
    <property type="entry name" value="PWWP_HULK"/>
    <property type="match status" value="1"/>
</dbReference>
<sequence>MAPGRKKGESRAKAKSQLRLGDLVLAKVKGFPAWPAKISRPEDWKKTPDPRKYFVQFFGTAEIAFVAPTDIQAFTNEAKNKLLARCQGKTVKDFATAVKEICEAFEELQQKNSGGSRDGTDKSALGCAELYLDRGEARLKDQIETVGQNDNTMNEVLGDERYGLERCSHKQDETDNEDVKPSISCETNHGLSPVLSVQKKNKTSNYGAHLPKKEVLSVSKPNNLSHLKEEHPSERNEDGGDICTESSKVETHLKGSSSGRSNNLPDVEGDSPSGLFDGQIDGSPPLAVSVCVKHSRFGQKAITNGHRPMKVATISKRKREGTVEVHKRTFSSLTLIKHDDSGDVDLSEFGEHLKDGVQSKISEGGSTKELSPDKSDANIRSEKKKISLPKAKKHFVGADNLRKDTLDNSVEHGKDELSSREKRAQLGNKKHKLGADEDSRPLQESKRLGVGDDATKSFAFKSRKGDSPSFDVVNNKGDKHTKSKKSTLRVKAENHVASKTETCNVGSNEPGDEAVLPVTKRHRRALEAMSDCATQTAGDKTGKGSHFLKKDMSSSDCDRSLVTQFHSKRKLVCQFDDDEEKESKTPVHVQSTSVLKDMASHVWDSIEDTDFHHENYSYAQLSIRDCAVENLDSGGFEDSPSKDGISSVKLLNESLSLSPGQTEEARPKKAIAIHVTYSPGKVESDKLYLKEGKSVPNFAKNSLGLIAATRPVEHKASKSQAKESVTGSVKKAQAGSIKDSGLLSDSLTSSHNQMVIQKNRPAFSEEKSKVTPKTNLRMRDTALLAERSMEIDSLPRQRLEATREDKATSSLIDSKLAESTVPMKHLIAAAQAKRRQALPLSFSHEIPIPTLISTTVVQGRSPSPASARQPFLSGTSIVIQQDTQGLYACTALASPSAHARQFASQSQPDIEEHEERRVSSGHHAAGGSLSGGTEAAVARDAFEGMIETLSRTKESIGRATRLAIDCAKYGIASEVVELLIRKLENEPSFHRRVDLFFLVDSITQCSHSQKGIAGASYIPTVQAALPRLLGAAAPPGAGARENRRQCLKVLRLWLERKILPDTLLRRYMDDIGVSSDDMTAGFFLRRPSRSERAVDDPIREMEGMLVDEYGSNATFQLPGFLSSNVFEDEEEHRSSNLCKETDDVSPADSNLDLEEPETCPVTPSDRRHRILEDVDGELEMEDVSGSPKDERPISANGSFEVDLQHQCSDRILESASNYLAALPPLPSGSPPLPLDSPPPPPPLPPSPPPPPPPLSPSPPPPPPPLPSQPPPPSLPPPGSSQPLAHPMLPQPSLPPQPSLLSQPLLLPQPSLPPQKSLPSSSPSLMYQPPVPQEYCRTTNGNQLFQIAGNTPHPSNANSAVRKENFPHQSPCFVPTGVCSTSDPSGCNSSRPFEYGRNDMYSSSQISQANQWFQPSNAPFGQGPYQPVPRPQTPSTLFSYTKPTAQQPYPSPYSMPSLPDGRRQFVADEQWRMPSSDFNPDNQQGMWVGGGRTPSCSGPPYVQEGYLRPPTERPRTNNMSFQPVHNASASGAPIPGDLDI</sequence>
<evidence type="ECO:0000256" key="2">
    <source>
        <dbReference type="ARBA" id="ARBA00022473"/>
    </source>
</evidence>
<keyword evidence="7" id="KW-0539">Nucleus</keyword>
<organism evidence="11 12">
    <name type="scientific">Tetracentron sinense</name>
    <name type="common">Spur-leaf</name>
    <dbReference type="NCBI Taxonomy" id="13715"/>
    <lineage>
        <taxon>Eukaryota</taxon>
        <taxon>Viridiplantae</taxon>
        <taxon>Streptophyta</taxon>
        <taxon>Embryophyta</taxon>
        <taxon>Tracheophyta</taxon>
        <taxon>Spermatophyta</taxon>
        <taxon>Magnoliopsida</taxon>
        <taxon>Trochodendrales</taxon>
        <taxon>Trochodendraceae</taxon>
        <taxon>Tetracentron</taxon>
    </lineage>
</organism>
<evidence type="ECO:0000313" key="11">
    <source>
        <dbReference type="EMBL" id="KAF8398719.1"/>
    </source>
</evidence>
<feature type="region of interest" description="Disordered" evidence="8">
    <location>
        <begin position="900"/>
        <end position="932"/>
    </location>
</feature>
<dbReference type="Proteomes" id="UP000655225">
    <property type="component" value="Unassembled WGS sequence"/>
</dbReference>
<keyword evidence="4" id="KW-0805">Transcription regulation</keyword>
<gene>
    <name evidence="11" type="ORF">HHK36_014576</name>
</gene>
<feature type="compositionally biased region" description="Basic and acidic residues" evidence="8">
    <location>
        <begin position="169"/>
        <end position="180"/>
    </location>
</feature>
<dbReference type="GO" id="GO:0005634">
    <property type="term" value="C:nucleus"/>
    <property type="evidence" value="ECO:0007669"/>
    <property type="project" value="UniProtKB-SubCell"/>
</dbReference>
<evidence type="ECO:0000256" key="1">
    <source>
        <dbReference type="ARBA" id="ARBA00004123"/>
    </source>
</evidence>
<feature type="region of interest" description="Disordered" evidence="8">
    <location>
        <begin position="356"/>
        <end position="391"/>
    </location>
</feature>
<feature type="compositionally biased region" description="Basic and acidic residues" evidence="8">
    <location>
        <begin position="433"/>
        <end position="455"/>
    </location>
</feature>
<evidence type="ECO:0000256" key="7">
    <source>
        <dbReference type="ARBA" id="ARBA00023242"/>
    </source>
</evidence>
<feature type="compositionally biased region" description="Basic and acidic residues" evidence="8">
    <location>
        <begin position="370"/>
        <end position="385"/>
    </location>
</feature>
<feature type="region of interest" description="Disordered" evidence="8">
    <location>
        <begin position="1472"/>
        <end position="1539"/>
    </location>
</feature>